<feature type="repeat" description="TPR" evidence="1">
    <location>
        <begin position="27"/>
        <end position="60"/>
    </location>
</feature>
<feature type="region of interest" description="Disordered" evidence="3">
    <location>
        <begin position="190"/>
        <end position="222"/>
    </location>
</feature>
<gene>
    <name evidence="5" type="ORF">KQI20_01120</name>
</gene>
<dbReference type="PROSITE" id="PS50005">
    <property type="entry name" value="TPR"/>
    <property type="match status" value="1"/>
</dbReference>
<comment type="caution">
    <text evidence="5">The sequence shown here is derived from an EMBL/GenBank/DDBJ whole genome shotgun (WGS) entry which is preliminary data.</text>
</comment>
<evidence type="ECO:0000256" key="2">
    <source>
        <dbReference type="SAM" id="Coils"/>
    </source>
</evidence>
<dbReference type="PROSITE" id="PS51257">
    <property type="entry name" value="PROKAR_LIPOPROTEIN"/>
    <property type="match status" value="1"/>
</dbReference>
<keyword evidence="6" id="KW-1185">Reference proteome</keyword>
<keyword evidence="1" id="KW-0802">TPR repeat</keyword>
<evidence type="ECO:0000313" key="5">
    <source>
        <dbReference type="EMBL" id="MBU5335027.1"/>
    </source>
</evidence>
<dbReference type="Proteomes" id="UP001196301">
    <property type="component" value="Unassembled WGS sequence"/>
</dbReference>
<feature type="chain" id="PRO_5045600202" description="Lipoprotein" evidence="4">
    <location>
        <begin position="23"/>
        <end position="296"/>
    </location>
</feature>
<evidence type="ECO:0008006" key="7">
    <source>
        <dbReference type="Google" id="ProtNLM"/>
    </source>
</evidence>
<feature type="signal peptide" evidence="4">
    <location>
        <begin position="1"/>
        <end position="22"/>
    </location>
</feature>
<name>A0ABS6DUU6_9FIRM</name>
<dbReference type="EMBL" id="JAHLOQ010000002">
    <property type="protein sequence ID" value="MBU5335027.1"/>
    <property type="molecule type" value="Genomic_DNA"/>
</dbReference>
<evidence type="ECO:0000256" key="4">
    <source>
        <dbReference type="SAM" id="SignalP"/>
    </source>
</evidence>
<reference evidence="5 6" key="1">
    <citation type="submission" date="2021-06" db="EMBL/GenBank/DDBJ databases">
        <authorList>
            <person name="Sun Q."/>
            <person name="Li D."/>
        </authorList>
    </citation>
    <scope>NUCLEOTIDE SEQUENCE [LARGE SCALE GENOMIC DNA]</scope>
    <source>
        <strain evidence="5 6">N19</strain>
    </source>
</reference>
<feature type="coiled-coil region" evidence="2">
    <location>
        <begin position="102"/>
        <end position="152"/>
    </location>
</feature>
<dbReference type="RefSeq" id="WP_216568195.1">
    <property type="nucleotide sequence ID" value="NZ_JAHLOQ010000002.1"/>
</dbReference>
<evidence type="ECO:0000313" key="6">
    <source>
        <dbReference type="Proteomes" id="UP001196301"/>
    </source>
</evidence>
<evidence type="ECO:0000256" key="1">
    <source>
        <dbReference type="PROSITE-ProRule" id="PRU00339"/>
    </source>
</evidence>
<evidence type="ECO:0000256" key="3">
    <source>
        <dbReference type="SAM" id="MobiDB-lite"/>
    </source>
</evidence>
<feature type="compositionally biased region" description="Basic and acidic residues" evidence="3">
    <location>
        <begin position="190"/>
        <end position="201"/>
    </location>
</feature>
<sequence>MKFKRLLALMMVCMLVLTGCNKSNKKYDEYMQSGEESVKQELYEDALDYFDKALEEKEDDKEASSLYKQVEQILQVQAKMKHKLYDEAIELCEKIMDSESESSVCRDAAKKLKTECEKLQKEQESLSFREQIEQKIDEVKKLMDEKEYMNAKVKLGYIIEELNGKSEYADELKECNELLKTCNDKINEVASKEESTKKEDSSNTNKDQNNTSDDEDSYNGTIDFNDDLKKQIAAAGEAYVEFYFEYGSDTAPSKFAEKSYEDTENDTPLGKYKEQGKTIFMNAFKQAFEATGNEYY</sequence>
<accession>A0ABS6DUU6</accession>
<protein>
    <recommendedName>
        <fullName evidence="7">Lipoprotein</fullName>
    </recommendedName>
</protein>
<keyword evidence="4" id="KW-0732">Signal</keyword>
<proteinExistence type="predicted"/>
<dbReference type="InterPro" id="IPR019734">
    <property type="entry name" value="TPR_rpt"/>
</dbReference>
<organism evidence="5 6">
    <name type="scientific">Intestinibacter bartlettii</name>
    <dbReference type="NCBI Taxonomy" id="261299"/>
    <lineage>
        <taxon>Bacteria</taxon>
        <taxon>Bacillati</taxon>
        <taxon>Bacillota</taxon>
        <taxon>Clostridia</taxon>
        <taxon>Peptostreptococcales</taxon>
        <taxon>Peptostreptococcaceae</taxon>
        <taxon>Intestinibacter</taxon>
    </lineage>
</organism>
<keyword evidence="2" id="KW-0175">Coiled coil</keyword>